<dbReference type="KEGG" id="sand:H3309_00300"/>
<evidence type="ECO:0000313" key="6">
    <source>
        <dbReference type="Proteomes" id="UP000515292"/>
    </source>
</evidence>
<dbReference type="EMBL" id="CP059851">
    <property type="protein sequence ID" value="QMW22994.1"/>
    <property type="molecule type" value="Genomic_DNA"/>
</dbReference>
<dbReference type="PANTHER" id="PTHR37957:SF1">
    <property type="entry name" value="PHYTASE-LIKE DOMAIN-CONTAINING PROTEIN"/>
    <property type="match status" value="1"/>
</dbReference>
<dbReference type="InterPro" id="IPR027372">
    <property type="entry name" value="Phytase-like_dom"/>
</dbReference>
<keyword evidence="6" id="KW-1185">Reference proteome</keyword>
<feature type="signal peptide" evidence="2">
    <location>
        <begin position="1"/>
        <end position="22"/>
    </location>
</feature>
<accession>A0A7G5II02</accession>
<evidence type="ECO:0000256" key="2">
    <source>
        <dbReference type="SAM" id="SignalP"/>
    </source>
</evidence>
<dbReference type="NCBIfam" id="TIGR02595">
    <property type="entry name" value="PEP_CTERM"/>
    <property type="match status" value="1"/>
</dbReference>
<feature type="compositionally biased region" description="Polar residues" evidence="1">
    <location>
        <begin position="185"/>
        <end position="200"/>
    </location>
</feature>
<feature type="region of interest" description="Disordered" evidence="1">
    <location>
        <begin position="183"/>
        <end position="204"/>
    </location>
</feature>
<proteinExistence type="predicted"/>
<sequence length="488" mass="50861">MNSLASLLATALLATTAVTAQAQITYMGQYAVPGGAMDLSGLGSSPNQSRLSFGSDLHFDKASQTFFGITDRGPGGGVIDFAPRVNQFKLDLSPSGQITNFTLLKTTVFKQANGQPYTGLNPTLATGNPANLGASLDPEGFVRRANGNFLVSDEYGPSIIEFKSDGTYVRTFTVPDNLKPRTAGGTLNYTDGRPTITSGRQDNRGFEGLTLSRDGKTAYAMLQDPLVNEGAQNDGRRSRNLRIVAYDVATGKSTGQFIYRLENIDDINARIPGTANDFSATNQGRSIGISSITAMANGKFLVIERDNRGLGEADPTQSAPVGSKRVYLVDLAGATDVSGISLAGSNSLPNGVTAVQKSLFLDVQAALVAAGHPVTEKLEGLSFGPKIDGGYALILATDNDFSVSQGQPGEQLDVCTSGVGGSFTRIAIGGVCPQGQALIPSYAYSFAIKGDALAAVGGVPEPATWAMFILGFGLVGAAARRSMRAAQA</sequence>
<feature type="domain" description="Phytase-like" evidence="4">
    <location>
        <begin position="55"/>
        <end position="401"/>
    </location>
</feature>
<name>A0A7G5II02_9SPHN</name>
<dbReference type="Proteomes" id="UP000515292">
    <property type="component" value="Chromosome"/>
</dbReference>
<reference evidence="5 6" key="1">
    <citation type="submission" date="2020-07" db="EMBL/GenBank/DDBJ databases">
        <title>Complete genome sequence for Sandaracinobacter sp. M6.</title>
        <authorList>
            <person name="Tang Y."/>
            <person name="Liu Q."/>
            <person name="Guo Z."/>
            <person name="Lei P."/>
            <person name="Huang B."/>
        </authorList>
    </citation>
    <scope>NUCLEOTIDE SEQUENCE [LARGE SCALE GENOMIC DNA]</scope>
    <source>
        <strain evidence="5 6">M6</strain>
    </source>
</reference>
<dbReference type="SUPFAM" id="SSF75011">
    <property type="entry name" value="3-carboxy-cis,cis-mucoante lactonizing enzyme"/>
    <property type="match status" value="1"/>
</dbReference>
<evidence type="ECO:0000259" key="4">
    <source>
        <dbReference type="Pfam" id="PF13449"/>
    </source>
</evidence>
<evidence type="ECO:0000313" key="5">
    <source>
        <dbReference type="EMBL" id="QMW22994.1"/>
    </source>
</evidence>
<organism evidence="5 6">
    <name type="scientific">Sandaracinobacteroides saxicola</name>
    <dbReference type="NCBI Taxonomy" id="2759707"/>
    <lineage>
        <taxon>Bacteria</taxon>
        <taxon>Pseudomonadati</taxon>
        <taxon>Pseudomonadota</taxon>
        <taxon>Alphaproteobacteria</taxon>
        <taxon>Sphingomonadales</taxon>
        <taxon>Sphingosinicellaceae</taxon>
        <taxon>Sandaracinobacteroides</taxon>
    </lineage>
</organism>
<evidence type="ECO:0000256" key="1">
    <source>
        <dbReference type="SAM" id="MobiDB-lite"/>
    </source>
</evidence>
<dbReference type="NCBIfam" id="NF035944">
    <property type="entry name" value="PEPxxWA-CTERM"/>
    <property type="match status" value="1"/>
</dbReference>
<dbReference type="AlphaFoldDB" id="A0A7G5II02"/>
<dbReference type="InterPro" id="IPR013424">
    <property type="entry name" value="Ice-binding_C"/>
</dbReference>
<dbReference type="Pfam" id="PF07589">
    <property type="entry name" value="PEP-CTERM"/>
    <property type="match status" value="1"/>
</dbReference>
<evidence type="ECO:0000259" key="3">
    <source>
        <dbReference type="Pfam" id="PF07589"/>
    </source>
</evidence>
<dbReference type="PANTHER" id="PTHR37957">
    <property type="entry name" value="BLR7070 PROTEIN"/>
    <property type="match status" value="1"/>
</dbReference>
<feature type="chain" id="PRO_5028965887" evidence="2">
    <location>
        <begin position="23"/>
        <end position="488"/>
    </location>
</feature>
<protein>
    <submittedName>
        <fullName evidence="5">Esterase-like activity of phytase family protein</fullName>
    </submittedName>
</protein>
<dbReference type="Pfam" id="PF13449">
    <property type="entry name" value="Phytase-like"/>
    <property type="match status" value="1"/>
</dbReference>
<keyword evidence="2" id="KW-0732">Signal</keyword>
<gene>
    <name evidence="5" type="ORF">H3309_00300</name>
</gene>
<feature type="domain" description="Ice-binding protein C-terminal" evidence="3">
    <location>
        <begin position="459"/>
        <end position="481"/>
    </location>
</feature>